<reference evidence="11" key="1">
    <citation type="submission" date="2013-03" db="EMBL/GenBank/DDBJ databases">
        <title>The Genome Sequence of Anopheles dirus WRAIR2.</title>
        <authorList>
            <consortium name="The Broad Institute Genomics Platform"/>
            <person name="Neafsey D.E."/>
            <person name="Walton C."/>
            <person name="Walker B."/>
            <person name="Young S.K."/>
            <person name="Zeng Q."/>
            <person name="Gargeya S."/>
            <person name="Fitzgerald M."/>
            <person name="Haas B."/>
            <person name="Abouelleil A."/>
            <person name="Allen A.W."/>
            <person name="Alvarado L."/>
            <person name="Arachchi H.M."/>
            <person name="Berlin A.M."/>
            <person name="Chapman S.B."/>
            <person name="Gainer-Dewar J."/>
            <person name="Goldberg J."/>
            <person name="Griggs A."/>
            <person name="Gujja S."/>
            <person name="Hansen M."/>
            <person name="Howarth C."/>
            <person name="Imamovic A."/>
            <person name="Ireland A."/>
            <person name="Larimer J."/>
            <person name="McCowan C."/>
            <person name="Murphy C."/>
            <person name="Pearson M."/>
            <person name="Poon T.W."/>
            <person name="Priest M."/>
            <person name="Roberts A."/>
            <person name="Saif S."/>
            <person name="Shea T."/>
            <person name="Sisk P."/>
            <person name="Sykes S."/>
            <person name="Wortman J."/>
            <person name="Nusbaum C."/>
            <person name="Birren B."/>
        </authorList>
    </citation>
    <scope>NUCLEOTIDE SEQUENCE [LARGE SCALE GENOMIC DNA]</scope>
    <source>
        <strain evidence="11">WRAIR2</strain>
    </source>
</reference>
<feature type="binding site" evidence="6">
    <location>
        <position position="150"/>
    </location>
    <ligand>
        <name>Zn(2+)</name>
        <dbReference type="ChEBI" id="CHEBI:29105"/>
    </ligand>
</feature>
<evidence type="ECO:0000256" key="3">
    <source>
        <dbReference type="ARBA" id="ARBA00022833"/>
    </source>
</evidence>
<dbReference type="EnsemblMetazoa" id="ADIR006642-RA">
    <property type="protein sequence ID" value="ADIR006642-PA"/>
    <property type="gene ID" value="ADIR006642"/>
</dbReference>
<evidence type="ECO:0000259" key="8">
    <source>
        <dbReference type="PROSITE" id="PS50950"/>
    </source>
</evidence>
<keyword evidence="3 6" id="KW-0862">Zinc</keyword>
<dbReference type="InterPro" id="IPR012934">
    <property type="entry name" value="Znf_AD"/>
</dbReference>
<feature type="domain" description="ZAD" evidence="9">
    <location>
        <begin position="106"/>
        <end position="177"/>
    </location>
</feature>
<organism evidence="10 11">
    <name type="scientific">Anopheles dirus</name>
    <dbReference type="NCBI Taxonomy" id="7168"/>
    <lineage>
        <taxon>Eukaryota</taxon>
        <taxon>Metazoa</taxon>
        <taxon>Ecdysozoa</taxon>
        <taxon>Arthropoda</taxon>
        <taxon>Hexapoda</taxon>
        <taxon>Insecta</taxon>
        <taxon>Pterygota</taxon>
        <taxon>Neoptera</taxon>
        <taxon>Endopterygota</taxon>
        <taxon>Diptera</taxon>
        <taxon>Nematocera</taxon>
        <taxon>Culicoidea</taxon>
        <taxon>Culicidae</taxon>
        <taxon>Anophelinae</taxon>
        <taxon>Anopheles</taxon>
    </lineage>
</organism>
<evidence type="ECO:0000256" key="4">
    <source>
        <dbReference type="ARBA" id="ARBA00023125"/>
    </source>
</evidence>
<dbReference type="InterPro" id="IPR006612">
    <property type="entry name" value="THAP_Znf"/>
</dbReference>
<keyword evidence="2 5" id="KW-0863">Zinc-finger</keyword>
<dbReference type="PROSITE" id="PS50950">
    <property type="entry name" value="ZF_THAP"/>
    <property type="match status" value="1"/>
</dbReference>
<feature type="binding site" evidence="6">
    <location>
        <position position="108"/>
    </location>
    <ligand>
        <name>Zn(2+)</name>
        <dbReference type="ChEBI" id="CHEBI:29105"/>
    </ligand>
</feature>
<dbReference type="PROSITE" id="PS51915">
    <property type="entry name" value="ZAD"/>
    <property type="match status" value="1"/>
</dbReference>
<keyword evidence="4 5" id="KW-0238">DNA-binding</keyword>
<feature type="binding site" evidence="6">
    <location>
        <position position="153"/>
    </location>
    <ligand>
        <name>Zn(2+)</name>
        <dbReference type="ChEBI" id="CHEBI:29105"/>
    </ligand>
</feature>
<evidence type="ECO:0000313" key="10">
    <source>
        <dbReference type="EnsemblMetazoa" id="ADIR006642-PA"/>
    </source>
</evidence>
<dbReference type="AlphaFoldDB" id="A0A182NG70"/>
<dbReference type="Proteomes" id="UP000075884">
    <property type="component" value="Unassembled WGS sequence"/>
</dbReference>
<feature type="region of interest" description="Disordered" evidence="7">
    <location>
        <begin position="306"/>
        <end position="328"/>
    </location>
</feature>
<name>A0A182NG70_9DIPT</name>
<evidence type="ECO:0000259" key="9">
    <source>
        <dbReference type="PROSITE" id="PS51915"/>
    </source>
</evidence>
<keyword evidence="1 6" id="KW-0479">Metal-binding</keyword>
<dbReference type="GO" id="GO:0005634">
    <property type="term" value="C:nucleus"/>
    <property type="evidence" value="ECO:0007669"/>
    <property type="project" value="InterPro"/>
</dbReference>
<dbReference type="STRING" id="7168.A0A182NG70"/>
<sequence>MGKICFFPKCVPKNRDFVVFPFTRTPEFENWWIKSGWVNWIHLDGLPSKILICEEHFEKHLINRRYKVPRLALGALPTLNVECPQPKREPLFDAETQNKELLLHRVFCRLCGQMQSSNLAEDVELLGKLDDIFVQQLQLSTAGPLPLGVCHRCKETANVVHAFWKECSEAQETLRTIFNNDPSSDVPFSSNVSNVQLDDKLEDTKTLIAQHGDQVFLTKDSLPPECEEVEIDEITGQVIEQHFPNGYVCESYVEEFPVIEPHSNQPEISDDECDGQVKLDDCEMQLIQDDYTIEYDGDSSCQEITADLTSSDKEEKKKSSKKTPKKPEEEEAHICEVFNYMLTQHKIRVHNMVIEGVKLYSTSKEKKQAYRKKIELNA</sequence>
<reference evidence="10" key="2">
    <citation type="submission" date="2020-05" db="UniProtKB">
        <authorList>
            <consortium name="EnsemblMetazoa"/>
        </authorList>
    </citation>
    <scope>IDENTIFICATION</scope>
    <source>
        <strain evidence="10">WRAIR2</strain>
    </source>
</reference>
<evidence type="ECO:0000256" key="1">
    <source>
        <dbReference type="ARBA" id="ARBA00022723"/>
    </source>
</evidence>
<feature type="domain" description="THAP-type" evidence="8">
    <location>
        <begin position="1"/>
        <end position="80"/>
    </location>
</feature>
<dbReference type="GO" id="GO:0008270">
    <property type="term" value="F:zinc ion binding"/>
    <property type="evidence" value="ECO:0007669"/>
    <property type="project" value="UniProtKB-UniRule"/>
</dbReference>
<dbReference type="Pfam" id="PF05485">
    <property type="entry name" value="THAP"/>
    <property type="match status" value="1"/>
</dbReference>
<dbReference type="GO" id="GO:0003677">
    <property type="term" value="F:DNA binding"/>
    <property type="evidence" value="ECO:0007669"/>
    <property type="project" value="UniProtKB-UniRule"/>
</dbReference>
<accession>A0A182NG70</accession>
<dbReference type="SMART" id="SM00980">
    <property type="entry name" value="THAP"/>
    <property type="match status" value="1"/>
</dbReference>
<feature type="binding site" evidence="6">
    <location>
        <position position="111"/>
    </location>
    <ligand>
        <name>Zn(2+)</name>
        <dbReference type="ChEBI" id="CHEBI:29105"/>
    </ligand>
</feature>
<dbReference type="SUPFAM" id="SSF57716">
    <property type="entry name" value="Glucocorticoid receptor-like (DNA-binding domain)"/>
    <property type="match status" value="1"/>
</dbReference>
<evidence type="ECO:0000256" key="2">
    <source>
        <dbReference type="ARBA" id="ARBA00022771"/>
    </source>
</evidence>
<evidence type="ECO:0000256" key="7">
    <source>
        <dbReference type="SAM" id="MobiDB-lite"/>
    </source>
</evidence>
<evidence type="ECO:0000256" key="5">
    <source>
        <dbReference type="PROSITE-ProRule" id="PRU00309"/>
    </source>
</evidence>
<keyword evidence="11" id="KW-1185">Reference proteome</keyword>
<evidence type="ECO:0000313" key="11">
    <source>
        <dbReference type="Proteomes" id="UP000075884"/>
    </source>
</evidence>
<dbReference type="SMART" id="SM00868">
    <property type="entry name" value="zf-AD"/>
    <property type="match status" value="1"/>
</dbReference>
<proteinExistence type="predicted"/>
<dbReference type="VEuPathDB" id="VectorBase:ADIR006642"/>
<evidence type="ECO:0000256" key="6">
    <source>
        <dbReference type="PROSITE-ProRule" id="PRU01263"/>
    </source>
</evidence>
<protein>
    <submittedName>
        <fullName evidence="10">Uncharacterized protein</fullName>
    </submittedName>
</protein>